<evidence type="ECO:0000256" key="4">
    <source>
        <dbReference type="ARBA" id="ARBA00022729"/>
    </source>
</evidence>
<evidence type="ECO:0000256" key="3">
    <source>
        <dbReference type="ARBA" id="ARBA00022692"/>
    </source>
</evidence>
<proteinExistence type="inferred from homology"/>
<evidence type="ECO:0000313" key="11">
    <source>
        <dbReference type="EMBL" id="TCP94722.1"/>
    </source>
</evidence>
<keyword evidence="2" id="KW-1134">Transmembrane beta strand</keyword>
<dbReference type="InterPro" id="IPR057556">
    <property type="entry name" value="TPR_Slam"/>
</dbReference>
<evidence type="ECO:0000256" key="1">
    <source>
        <dbReference type="ARBA" id="ARBA00004571"/>
    </source>
</evidence>
<organism evidence="11 12">
    <name type="scientific">Cricetibacter osteomyelitidis</name>
    <dbReference type="NCBI Taxonomy" id="1521931"/>
    <lineage>
        <taxon>Bacteria</taxon>
        <taxon>Pseudomonadati</taxon>
        <taxon>Pseudomonadota</taxon>
        <taxon>Gammaproteobacteria</taxon>
        <taxon>Pasteurellales</taxon>
        <taxon>Pasteurellaceae</taxon>
        <taxon>Cricetibacter</taxon>
    </lineage>
</organism>
<dbReference type="AlphaFoldDB" id="A0A4R2TIU2"/>
<dbReference type="OrthoDB" id="7525402at2"/>
<feature type="chain" id="PRO_5020984193" evidence="8">
    <location>
        <begin position="22"/>
        <end position="485"/>
    </location>
</feature>
<dbReference type="EMBL" id="SLYB01000015">
    <property type="protein sequence ID" value="TCP94722.1"/>
    <property type="molecule type" value="Genomic_DNA"/>
</dbReference>
<protein>
    <submittedName>
        <fullName evidence="11">Uncharacterized protein DUF560</fullName>
    </submittedName>
</protein>
<keyword evidence="3" id="KW-0812">Transmembrane</keyword>
<dbReference type="Pfam" id="PF04575">
    <property type="entry name" value="SlipAM"/>
    <property type="match status" value="1"/>
</dbReference>
<evidence type="ECO:0000256" key="8">
    <source>
        <dbReference type="SAM" id="SignalP"/>
    </source>
</evidence>
<feature type="signal peptide" evidence="8">
    <location>
        <begin position="1"/>
        <end position="21"/>
    </location>
</feature>
<keyword evidence="12" id="KW-1185">Reference proteome</keyword>
<comment type="subcellular location">
    <subcellularLocation>
        <location evidence="1">Cell outer membrane</location>
        <topology evidence="1">Multi-pass membrane protein</topology>
    </subcellularLocation>
</comment>
<keyword evidence="5" id="KW-0472">Membrane</keyword>
<evidence type="ECO:0000313" key="12">
    <source>
        <dbReference type="Proteomes" id="UP000295763"/>
    </source>
</evidence>
<sequence length="485" mass="56480">MKKRFFIYTSLLCFISHVAVSADVQEHEAIKLWQQHAHQSAQQRREQQTVGDDRPKTNEITLAGESFEVEHNMDAVGQALYIAINQQLWQYVEKFLPQYESFPEHKLELVWFAKGALAREKGHLKEAEANYRALLQAEPDFLRGQLDLARILFENKKNIESTALFNKIAIQDLPEGVLATIKDYQQALANRESWQGALTFGYQYNENINQSSQKSVCLLYNASQCIVNQRAPDSVNAGGWRYDLSLQRRISLSGHHGIEFYLNSYGQFYPNHHEYNENTAKVYAGYNYQNADTSITVAPLAEFNTFGNNRHYHALGGHIDWTQNISPRNIGNIQFEQKKQYFSDHYTSLETANLISLFATWYHLLTPKTTVFSGVDWLHRNTTDKTQAYHMAGIRLGISYQFDSGLNTTLLALLRRYDYQEYHAVLGEKRRDNQQIYLAILRMPQWRFYGMTPNILVRHTRNKSNADYVYSYKQTEVQLNLEWYF</sequence>
<evidence type="ECO:0000256" key="6">
    <source>
        <dbReference type="ARBA" id="ARBA00023237"/>
    </source>
</evidence>
<evidence type="ECO:0000256" key="5">
    <source>
        <dbReference type="ARBA" id="ARBA00023136"/>
    </source>
</evidence>
<dbReference type="Proteomes" id="UP000295763">
    <property type="component" value="Unassembled WGS sequence"/>
</dbReference>
<evidence type="ECO:0000256" key="7">
    <source>
        <dbReference type="ARBA" id="ARBA00023609"/>
    </source>
</evidence>
<dbReference type="Gene3D" id="1.25.40.10">
    <property type="entry name" value="Tetratricopeptide repeat domain"/>
    <property type="match status" value="1"/>
</dbReference>
<name>A0A4R2TIU2_9PAST</name>
<dbReference type="SUPFAM" id="SSF48452">
    <property type="entry name" value="TPR-like"/>
    <property type="match status" value="1"/>
</dbReference>
<dbReference type="InterPro" id="IPR011990">
    <property type="entry name" value="TPR-like_helical_dom_sf"/>
</dbReference>
<comment type="caution">
    <text evidence="11">The sequence shown here is derived from an EMBL/GenBank/DDBJ whole genome shotgun (WGS) entry which is preliminary data.</text>
</comment>
<evidence type="ECO:0000259" key="9">
    <source>
        <dbReference type="Pfam" id="PF04575"/>
    </source>
</evidence>
<feature type="domain" description="Surface lipoprotein assembly modifier C-terminal" evidence="9">
    <location>
        <begin position="194"/>
        <end position="485"/>
    </location>
</feature>
<accession>A0A4R2TIU2</accession>
<keyword evidence="4 8" id="KW-0732">Signal</keyword>
<dbReference type="InterPro" id="IPR007655">
    <property type="entry name" value="Slam_C"/>
</dbReference>
<comment type="similarity">
    <text evidence="7">Belongs to the Slam family.</text>
</comment>
<dbReference type="GO" id="GO:0009279">
    <property type="term" value="C:cell outer membrane"/>
    <property type="evidence" value="ECO:0007669"/>
    <property type="project" value="UniProtKB-SubCell"/>
</dbReference>
<keyword evidence="6" id="KW-0998">Cell outer membrane</keyword>
<dbReference type="Pfam" id="PF24575">
    <property type="entry name" value="TPR_Slam"/>
    <property type="match status" value="1"/>
</dbReference>
<evidence type="ECO:0000256" key="2">
    <source>
        <dbReference type="ARBA" id="ARBA00022452"/>
    </source>
</evidence>
<gene>
    <name evidence="11" type="ORF">EDC44_11525</name>
</gene>
<feature type="domain" description="Surface lipoprotein assembly modifier N-terminal TPR repeats region" evidence="10">
    <location>
        <begin position="66"/>
        <end position="163"/>
    </location>
</feature>
<dbReference type="RefSeq" id="WP_131977184.1">
    <property type="nucleotide sequence ID" value="NZ_SLYB01000015.1"/>
</dbReference>
<evidence type="ECO:0000259" key="10">
    <source>
        <dbReference type="Pfam" id="PF24575"/>
    </source>
</evidence>
<reference evidence="11 12" key="1">
    <citation type="submission" date="2019-03" db="EMBL/GenBank/DDBJ databases">
        <title>Genomic Encyclopedia of Type Strains, Phase IV (KMG-IV): sequencing the most valuable type-strain genomes for metagenomic binning, comparative biology and taxonomic classification.</title>
        <authorList>
            <person name="Goeker M."/>
        </authorList>
    </citation>
    <scope>NUCLEOTIDE SEQUENCE [LARGE SCALE GENOMIC DNA]</scope>
    <source>
        <strain evidence="11 12">DSM 28404</strain>
    </source>
</reference>